<dbReference type="EMBL" id="JAIWYP010000014">
    <property type="protein sequence ID" value="KAH3707981.1"/>
    <property type="molecule type" value="Genomic_DNA"/>
</dbReference>
<comment type="caution">
    <text evidence="1">The sequence shown here is derived from an EMBL/GenBank/DDBJ whole genome shotgun (WGS) entry which is preliminary data.</text>
</comment>
<organism evidence="1 2">
    <name type="scientific">Dreissena polymorpha</name>
    <name type="common">Zebra mussel</name>
    <name type="synonym">Mytilus polymorpha</name>
    <dbReference type="NCBI Taxonomy" id="45954"/>
    <lineage>
        <taxon>Eukaryota</taxon>
        <taxon>Metazoa</taxon>
        <taxon>Spiralia</taxon>
        <taxon>Lophotrochozoa</taxon>
        <taxon>Mollusca</taxon>
        <taxon>Bivalvia</taxon>
        <taxon>Autobranchia</taxon>
        <taxon>Heteroconchia</taxon>
        <taxon>Euheterodonta</taxon>
        <taxon>Imparidentia</taxon>
        <taxon>Neoheterodontei</taxon>
        <taxon>Myida</taxon>
        <taxon>Dreissenoidea</taxon>
        <taxon>Dreissenidae</taxon>
        <taxon>Dreissena</taxon>
    </lineage>
</organism>
<reference evidence="1" key="2">
    <citation type="submission" date="2020-11" db="EMBL/GenBank/DDBJ databases">
        <authorList>
            <person name="McCartney M.A."/>
            <person name="Auch B."/>
            <person name="Kono T."/>
            <person name="Mallez S."/>
            <person name="Becker A."/>
            <person name="Gohl D.M."/>
            <person name="Silverstein K.A.T."/>
            <person name="Koren S."/>
            <person name="Bechman K.B."/>
            <person name="Herman A."/>
            <person name="Abrahante J.E."/>
            <person name="Garbe J."/>
        </authorList>
    </citation>
    <scope>NUCLEOTIDE SEQUENCE</scope>
    <source>
        <strain evidence="1">Duluth1</strain>
        <tissue evidence="1">Whole animal</tissue>
    </source>
</reference>
<name>A0A9D3YZ63_DREPO</name>
<keyword evidence="2" id="KW-1185">Reference proteome</keyword>
<proteinExistence type="predicted"/>
<gene>
    <name evidence="1" type="ORF">DPMN_067419</name>
</gene>
<evidence type="ECO:0000313" key="2">
    <source>
        <dbReference type="Proteomes" id="UP000828390"/>
    </source>
</evidence>
<evidence type="ECO:0000313" key="1">
    <source>
        <dbReference type="EMBL" id="KAH3707981.1"/>
    </source>
</evidence>
<dbReference type="AlphaFoldDB" id="A0A9D3YZ63"/>
<dbReference type="Proteomes" id="UP000828390">
    <property type="component" value="Unassembled WGS sequence"/>
</dbReference>
<protein>
    <submittedName>
        <fullName evidence="1">Uncharacterized protein</fullName>
    </submittedName>
</protein>
<reference evidence="1" key="1">
    <citation type="journal article" date="2019" name="bioRxiv">
        <title>The Genome of the Zebra Mussel, Dreissena polymorpha: A Resource for Invasive Species Research.</title>
        <authorList>
            <person name="McCartney M.A."/>
            <person name="Auch B."/>
            <person name="Kono T."/>
            <person name="Mallez S."/>
            <person name="Zhang Y."/>
            <person name="Obille A."/>
            <person name="Becker A."/>
            <person name="Abrahante J.E."/>
            <person name="Garbe J."/>
            <person name="Badalamenti J.P."/>
            <person name="Herman A."/>
            <person name="Mangelson H."/>
            <person name="Liachko I."/>
            <person name="Sullivan S."/>
            <person name="Sone E.D."/>
            <person name="Koren S."/>
            <person name="Silverstein K.A.T."/>
            <person name="Beckman K.B."/>
            <person name="Gohl D.M."/>
        </authorList>
    </citation>
    <scope>NUCLEOTIDE SEQUENCE</scope>
    <source>
        <strain evidence="1">Duluth1</strain>
        <tissue evidence="1">Whole animal</tissue>
    </source>
</reference>
<accession>A0A9D3YZ63</accession>
<sequence length="118" mass="13597">MYKYACKRDLKASNIDTYILEIHAEDRTPWRQLIHSGIEVAEENIPKHETRKRKACAALPLSASHFVCVTVMYPKVGYTYKKDLQSCLLRHSRRCSPINENSRAHLHSLSRVSSANNK</sequence>